<reference evidence="10 11" key="1">
    <citation type="journal article" date="2015" name="Nature">
        <title>rRNA introns, odd ribosomes, and small enigmatic genomes across a large radiation of phyla.</title>
        <authorList>
            <person name="Brown C.T."/>
            <person name="Hug L.A."/>
            <person name="Thomas B.C."/>
            <person name="Sharon I."/>
            <person name="Castelle C.J."/>
            <person name="Singh A."/>
            <person name="Wilkins M.J."/>
            <person name="Williams K.H."/>
            <person name="Banfield J.F."/>
        </authorList>
    </citation>
    <scope>NUCLEOTIDE SEQUENCE [LARGE SCALE GENOMIC DNA]</scope>
</reference>
<gene>
    <name evidence="10" type="ORF">UU67_C0017G0005</name>
</gene>
<evidence type="ECO:0000256" key="5">
    <source>
        <dbReference type="ARBA" id="ARBA00022692"/>
    </source>
</evidence>
<dbReference type="GO" id="GO:0016763">
    <property type="term" value="F:pentosyltransferase activity"/>
    <property type="evidence" value="ECO:0007669"/>
    <property type="project" value="TreeGrafter"/>
</dbReference>
<evidence type="ECO:0000313" key="11">
    <source>
        <dbReference type="Proteomes" id="UP000034753"/>
    </source>
</evidence>
<name>A0A0G0WLV3_9BACT</name>
<proteinExistence type="predicted"/>
<sequence length="460" mass="53067">MTCAGNIWSKFKWDILCLIILLVTSPLFFYNLGQSSLVNWDEAWYGDIARNILKRGDLWNLFWNGKAYIDHPPMGFWLTALTFQIFGISEFWARFPQATAGLAAIIALYLLGKELFNRVVGFSSALALISSFWFLYRARSGNLDISLTLFFILSIFLAIKASKDKKFLLLFSISLAFLFLSKTLVPLTIIPALLIIFWGTLKFKWKELILPVIFFLVLVGSWLISQVINNPGFFQTYIRIGFPEAQIKSSYIENLKLFKEYLHSGVGKWFWPGIFSAALSLILRQKSFLILSVFVLTFSLPFAFSHKGQIWHLIPLHPFLILSFFGFLYTISFKFVRNTKITAILVISVCVYFSFIQIRQAWYQFIDIPAYISDEAILAKEAGKYSEDLYIDGADFTPTAVFYSGKNVSKVWRDGLGELFDNEKKFVLITYLWRLDNAGIPKEKYRIIKTDRDKILIIKI</sequence>
<evidence type="ECO:0000256" key="7">
    <source>
        <dbReference type="ARBA" id="ARBA00023136"/>
    </source>
</evidence>
<keyword evidence="5 8" id="KW-0812">Transmembrane</keyword>
<dbReference type="Pfam" id="PF13231">
    <property type="entry name" value="PMT_2"/>
    <property type="match status" value="1"/>
</dbReference>
<feature type="transmembrane region" description="Helical" evidence="8">
    <location>
        <begin position="288"/>
        <end position="304"/>
    </location>
</feature>
<dbReference type="GO" id="GO:0005886">
    <property type="term" value="C:plasma membrane"/>
    <property type="evidence" value="ECO:0007669"/>
    <property type="project" value="UniProtKB-SubCell"/>
</dbReference>
<evidence type="ECO:0000256" key="4">
    <source>
        <dbReference type="ARBA" id="ARBA00022679"/>
    </source>
</evidence>
<feature type="transmembrane region" description="Helical" evidence="8">
    <location>
        <begin position="341"/>
        <end position="358"/>
    </location>
</feature>
<feature type="transmembrane region" description="Helical" evidence="8">
    <location>
        <begin position="310"/>
        <end position="329"/>
    </location>
</feature>
<evidence type="ECO:0000256" key="2">
    <source>
        <dbReference type="ARBA" id="ARBA00022475"/>
    </source>
</evidence>
<evidence type="ECO:0000256" key="3">
    <source>
        <dbReference type="ARBA" id="ARBA00022676"/>
    </source>
</evidence>
<protein>
    <submittedName>
        <fullName evidence="10">Dolichyl-phosphate-mannose-protein mannosyltransferase family protein</fullName>
    </submittedName>
</protein>
<evidence type="ECO:0000313" key="10">
    <source>
        <dbReference type="EMBL" id="KKS13770.1"/>
    </source>
</evidence>
<keyword evidence="4 10" id="KW-0808">Transferase</keyword>
<keyword evidence="7 8" id="KW-0472">Membrane</keyword>
<comment type="caution">
    <text evidence="10">The sequence shown here is derived from an EMBL/GenBank/DDBJ whole genome shotgun (WGS) entry which is preliminary data.</text>
</comment>
<dbReference type="InterPro" id="IPR038731">
    <property type="entry name" value="RgtA/B/C-like"/>
</dbReference>
<feature type="domain" description="Glycosyltransferase RgtA/B/C/D-like" evidence="9">
    <location>
        <begin position="70"/>
        <end position="220"/>
    </location>
</feature>
<dbReference type="GO" id="GO:0009103">
    <property type="term" value="P:lipopolysaccharide biosynthetic process"/>
    <property type="evidence" value="ECO:0007669"/>
    <property type="project" value="UniProtKB-ARBA"/>
</dbReference>
<dbReference type="InterPro" id="IPR050297">
    <property type="entry name" value="LipidA_mod_glycosyltrf_83"/>
</dbReference>
<keyword evidence="2" id="KW-1003">Cell membrane</keyword>
<comment type="subcellular location">
    <subcellularLocation>
        <location evidence="1">Cell membrane</location>
        <topology evidence="1">Multi-pass membrane protein</topology>
    </subcellularLocation>
</comment>
<dbReference type="AlphaFoldDB" id="A0A0G0WLV3"/>
<organism evidence="10 11">
    <name type="scientific">Candidatus Daviesbacteria bacterium GW2011_GWB1_41_5</name>
    <dbReference type="NCBI Taxonomy" id="1618429"/>
    <lineage>
        <taxon>Bacteria</taxon>
        <taxon>Candidatus Daviesiibacteriota</taxon>
    </lineage>
</organism>
<feature type="transmembrane region" description="Helical" evidence="8">
    <location>
        <begin position="95"/>
        <end position="112"/>
    </location>
</feature>
<feature type="transmembrane region" description="Helical" evidence="8">
    <location>
        <begin position="143"/>
        <end position="161"/>
    </location>
</feature>
<evidence type="ECO:0000256" key="1">
    <source>
        <dbReference type="ARBA" id="ARBA00004651"/>
    </source>
</evidence>
<accession>A0A0G0WLV3</accession>
<feature type="transmembrane region" description="Helical" evidence="8">
    <location>
        <begin position="208"/>
        <end position="228"/>
    </location>
</feature>
<feature type="transmembrane region" description="Helical" evidence="8">
    <location>
        <begin position="118"/>
        <end position="136"/>
    </location>
</feature>
<dbReference type="EMBL" id="LCBN01000017">
    <property type="protein sequence ID" value="KKS13770.1"/>
    <property type="molecule type" value="Genomic_DNA"/>
</dbReference>
<dbReference type="PANTHER" id="PTHR33908">
    <property type="entry name" value="MANNOSYLTRANSFERASE YKCB-RELATED"/>
    <property type="match status" value="1"/>
</dbReference>
<keyword evidence="6 8" id="KW-1133">Transmembrane helix</keyword>
<dbReference type="Proteomes" id="UP000034753">
    <property type="component" value="Unassembled WGS sequence"/>
</dbReference>
<dbReference type="PANTHER" id="PTHR33908:SF11">
    <property type="entry name" value="MEMBRANE PROTEIN"/>
    <property type="match status" value="1"/>
</dbReference>
<evidence type="ECO:0000256" key="6">
    <source>
        <dbReference type="ARBA" id="ARBA00022989"/>
    </source>
</evidence>
<keyword evidence="3 10" id="KW-0328">Glycosyltransferase</keyword>
<evidence type="ECO:0000256" key="8">
    <source>
        <dbReference type="SAM" id="Phobius"/>
    </source>
</evidence>
<evidence type="ECO:0000259" key="9">
    <source>
        <dbReference type="Pfam" id="PF13231"/>
    </source>
</evidence>
<feature type="transmembrane region" description="Helical" evidence="8">
    <location>
        <begin position="12"/>
        <end position="30"/>
    </location>
</feature>
<feature type="transmembrane region" description="Helical" evidence="8">
    <location>
        <begin position="167"/>
        <end position="196"/>
    </location>
</feature>